<keyword evidence="2" id="KW-1185">Reference proteome</keyword>
<sequence>MAKGLVSTISVQNKEMLQVSVRHKKKLNIDELESIAKLKLAEASSLKLTKHNRRLREVDQTEVEKQYMLQKTKLKENSRITSQSSGGGGDLSHVLHVNGFVGVMEESPKGHLRERLKQQGRLKEDEYLGRRLQKNELEIWEVELITGIKARKVEDGVAAYELHESSTVGLVDETSSLS</sequence>
<dbReference type="AlphaFoldDB" id="A0A8X7SCS4"/>
<proteinExistence type="predicted"/>
<organism evidence="1 2">
    <name type="scientific">Brassica carinata</name>
    <name type="common">Ethiopian mustard</name>
    <name type="synonym">Abyssinian cabbage</name>
    <dbReference type="NCBI Taxonomy" id="52824"/>
    <lineage>
        <taxon>Eukaryota</taxon>
        <taxon>Viridiplantae</taxon>
        <taxon>Streptophyta</taxon>
        <taxon>Embryophyta</taxon>
        <taxon>Tracheophyta</taxon>
        <taxon>Spermatophyta</taxon>
        <taxon>Magnoliopsida</taxon>
        <taxon>eudicotyledons</taxon>
        <taxon>Gunneridae</taxon>
        <taxon>Pentapetalae</taxon>
        <taxon>rosids</taxon>
        <taxon>malvids</taxon>
        <taxon>Brassicales</taxon>
        <taxon>Brassicaceae</taxon>
        <taxon>Brassiceae</taxon>
        <taxon>Brassica</taxon>
    </lineage>
</organism>
<gene>
    <name evidence="1" type="ORF">Bca52824_032588</name>
</gene>
<evidence type="ECO:0000313" key="2">
    <source>
        <dbReference type="Proteomes" id="UP000886595"/>
    </source>
</evidence>
<protein>
    <submittedName>
        <fullName evidence="1">Uncharacterized protein</fullName>
    </submittedName>
</protein>
<evidence type="ECO:0000313" key="1">
    <source>
        <dbReference type="EMBL" id="KAG2303937.1"/>
    </source>
</evidence>
<comment type="caution">
    <text evidence="1">The sequence shown here is derived from an EMBL/GenBank/DDBJ whole genome shotgun (WGS) entry which is preliminary data.</text>
</comment>
<name>A0A8X7SCS4_BRACI</name>
<dbReference type="Proteomes" id="UP000886595">
    <property type="component" value="Unassembled WGS sequence"/>
</dbReference>
<dbReference type="EMBL" id="JAAMPC010000007">
    <property type="protein sequence ID" value="KAG2303937.1"/>
    <property type="molecule type" value="Genomic_DNA"/>
</dbReference>
<reference evidence="1 2" key="1">
    <citation type="submission" date="2020-02" db="EMBL/GenBank/DDBJ databases">
        <authorList>
            <person name="Ma Q."/>
            <person name="Huang Y."/>
            <person name="Song X."/>
            <person name="Pei D."/>
        </authorList>
    </citation>
    <scope>NUCLEOTIDE SEQUENCE [LARGE SCALE GENOMIC DNA]</scope>
    <source>
        <strain evidence="1">Sxm20200214</strain>
        <tissue evidence="1">Leaf</tissue>
    </source>
</reference>
<accession>A0A8X7SCS4</accession>